<dbReference type="Gene3D" id="3.40.50.300">
    <property type="entry name" value="P-loop containing nucleotide triphosphate hydrolases"/>
    <property type="match status" value="2"/>
</dbReference>
<dbReference type="InterPro" id="IPR001650">
    <property type="entry name" value="Helicase_C-like"/>
</dbReference>
<dbReference type="Gene3D" id="1.20.120.1080">
    <property type="match status" value="1"/>
</dbReference>
<dbReference type="InterPro" id="IPR048333">
    <property type="entry name" value="HA2_WH"/>
</dbReference>
<dbReference type="Proteomes" id="UP001324115">
    <property type="component" value="Unassembled WGS sequence"/>
</dbReference>
<keyword evidence="5" id="KW-0347">Helicase</keyword>
<dbReference type="CDD" id="cd18791">
    <property type="entry name" value="SF2_C_RHA"/>
    <property type="match status" value="1"/>
</dbReference>
<evidence type="ECO:0000259" key="9">
    <source>
        <dbReference type="PROSITE" id="PS51192"/>
    </source>
</evidence>
<dbReference type="SMART" id="SM00490">
    <property type="entry name" value="HELICc"/>
    <property type="match status" value="1"/>
</dbReference>
<comment type="caution">
    <text evidence="11">The sequence shown here is derived from an EMBL/GenBank/DDBJ whole genome shotgun (WGS) entry which is preliminary data.</text>
</comment>
<keyword evidence="2" id="KW-0507">mRNA processing</keyword>
<dbReference type="GO" id="GO:0003723">
    <property type="term" value="F:RNA binding"/>
    <property type="evidence" value="ECO:0007669"/>
    <property type="project" value="TreeGrafter"/>
</dbReference>
<dbReference type="Pfam" id="PF00271">
    <property type="entry name" value="Helicase_C"/>
    <property type="match status" value="1"/>
</dbReference>
<dbReference type="GO" id="GO:0005524">
    <property type="term" value="F:ATP binding"/>
    <property type="evidence" value="ECO:0007669"/>
    <property type="project" value="UniProtKB-KW"/>
</dbReference>
<keyword evidence="6" id="KW-0067">ATP-binding</keyword>
<dbReference type="InterPro" id="IPR027417">
    <property type="entry name" value="P-loop_NTPase"/>
</dbReference>
<dbReference type="AlphaFoldDB" id="A0AAN7FN03"/>
<dbReference type="InterPro" id="IPR014001">
    <property type="entry name" value="Helicase_ATP-bd"/>
</dbReference>
<evidence type="ECO:0000259" key="10">
    <source>
        <dbReference type="PROSITE" id="PS51194"/>
    </source>
</evidence>
<feature type="domain" description="Helicase C-terminal" evidence="10">
    <location>
        <begin position="248"/>
        <end position="425"/>
    </location>
</feature>
<organism evidence="11 12">
    <name type="scientific">Quercus rubra</name>
    <name type="common">Northern red oak</name>
    <name type="synonym">Quercus borealis</name>
    <dbReference type="NCBI Taxonomy" id="3512"/>
    <lineage>
        <taxon>Eukaryota</taxon>
        <taxon>Viridiplantae</taxon>
        <taxon>Streptophyta</taxon>
        <taxon>Embryophyta</taxon>
        <taxon>Tracheophyta</taxon>
        <taxon>Spermatophyta</taxon>
        <taxon>Magnoliopsida</taxon>
        <taxon>eudicotyledons</taxon>
        <taxon>Gunneridae</taxon>
        <taxon>Pentapetalae</taxon>
        <taxon>rosids</taxon>
        <taxon>fabids</taxon>
        <taxon>Fagales</taxon>
        <taxon>Fagaceae</taxon>
        <taxon>Quercus</taxon>
    </lineage>
</organism>
<evidence type="ECO:0000256" key="6">
    <source>
        <dbReference type="ARBA" id="ARBA00022840"/>
    </source>
</evidence>
<dbReference type="SMART" id="SM00487">
    <property type="entry name" value="DEXDc"/>
    <property type="match status" value="1"/>
</dbReference>
<keyword evidence="7" id="KW-0508">mRNA splicing</keyword>
<dbReference type="Pfam" id="PF07717">
    <property type="entry name" value="OB_NTP_bind"/>
    <property type="match status" value="1"/>
</dbReference>
<dbReference type="GO" id="GO:0016787">
    <property type="term" value="F:hydrolase activity"/>
    <property type="evidence" value="ECO:0007669"/>
    <property type="project" value="UniProtKB-KW"/>
</dbReference>
<gene>
    <name evidence="11" type="ORF">RGQ29_018062</name>
</gene>
<dbReference type="PANTHER" id="PTHR18934">
    <property type="entry name" value="ATP-DEPENDENT RNA HELICASE"/>
    <property type="match status" value="1"/>
</dbReference>
<protein>
    <recommendedName>
        <fullName evidence="1">RNA helicase</fullName>
        <ecNumber evidence="1">3.6.4.13</ecNumber>
    </recommendedName>
</protein>
<evidence type="ECO:0000256" key="5">
    <source>
        <dbReference type="ARBA" id="ARBA00022806"/>
    </source>
</evidence>
<evidence type="ECO:0000256" key="8">
    <source>
        <dbReference type="ARBA" id="ARBA00047984"/>
    </source>
</evidence>
<dbReference type="EMBL" id="JAXUIC010000004">
    <property type="protein sequence ID" value="KAK4594229.1"/>
    <property type="molecule type" value="Genomic_DNA"/>
</dbReference>
<proteinExistence type="predicted"/>
<keyword evidence="4" id="KW-0378">Hydrolase</keyword>
<dbReference type="GO" id="GO:0003724">
    <property type="term" value="F:RNA helicase activity"/>
    <property type="evidence" value="ECO:0007669"/>
    <property type="project" value="UniProtKB-EC"/>
</dbReference>
<evidence type="ECO:0000256" key="4">
    <source>
        <dbReference type="ARBA" id="ARBA00022801"/>
    </source>
</evidence>
<dbReference type="FunFam" id="1.20.120.1080:FF:000003">
    <property type="entry name" value="Pre-mRNA-splicing factor ATP-dependent RNA helicase PRP43"/>
    <property type="match status" value="1"/>
</dbReference>
<dbReference type="SUPFAM" id="SSF52540">
    <property type="entry name" value="P-loop containing nucleoside triphosphate hydrolases"/>
    <property type="match status" value="1"/>
</dbReference>
<dbReference type="FunFam" id="3.40.50.300:FF:002859">
    <property type="entry name" value="putative pre-mRNA-splicing factor ATP-dependent RNA helicase DHX16 isoform X1"/>
    <property type="match status" value="1"/>
</dbReference>
<evidence type="ECO:0000256" key="1">
    <source>
        <dbReference type="ARBA" id="ARBA00012552"/>
    </source>
</evidence>
<dbReference type="Pfam" id="PF21010">
    <property type="entry name" value="HA2_C"/>
    <property type="match status" value="1"/>
</dbReference>
<dbReference type="Pfam" id="PF04408">
    <property type="entry name" value="WHD_HA2"/>
    <property type="match status" value="1"/>
</dbReference>
<evidence type="ECO:0000313" key="12">
    <source>
        <dbReference type="Proteomes" id="UP001324115"/>
    </source>
</evidence>
<accession>A0AAN7FN03</accession>
<dbReference type="PROSITE" id="PS51192">
    <property type="entry name" value="HELICASE_ATP_BIND_1"/>
    <property type="match status" value="1"/>
</dbReference>
<comment type="catalytic activity">
    <reaction evidence="8">
        <text>ATP + H2O = ADP + phosphate + H(+)</text>
        <dbReference type="Rhea" id="RHEA:13065"/>
        <dbReference type="ChEBI" id="CHEBI:15377"/>
        <dbReference type="ChEBI" id="CHEBI:15378"/>
        <dbReference type="ChEBI" id="CHEBI:30616"/>
        <dbReference type="ChEBI" id="CHEBI:43474"/>
        <dbReference type="ChEBI" id="CHEBI:456216"/>
        <dbReference type="EC" id="3.6.4.13"/>
    </reaction>
</comment>
<dbReference type="InterPro" id="IPR007502">
    <property type="entry name" value="Helicase-assoc_dom"/>
</dbReference>
<name>A0AAN7FN03_QUERU</name>
<reference evidence="11 12" key="1">
    <citation type="journal article" date="2023" name="G3 (Bethesda)">
        <title>A haplotype-resolved chromosome-scale genome for Quercus rubra L. provides insights into the genetics of adaptive traits for red oak species.</title>
        <authorList>
            <person name="Kapoor B."/>
            <person name="Jenkins J."/>
            <person name="Schmutz J."/>
            <person name="Zhebentyayeva T."/>
            <person name="Kuelheim C."/>
            <person name="Coggeshall M."/>
            <person name="Heim C."/>
            <person name="Lasky J.R."/>
            <person name="Leites L."/>
            <person name="Islam-Faridi N."/>
            <person name="Romero-Severson J."/>
            <person name="DeLeo V.L."/>
            <person name="Lucas S.M."/>
            <person name="Lazic D."/>
            <person name="Gailing O."/>
            <person name="Carlson J."/>
            <person name="Staton M."/>
        </authorList>
    </citation>
    <scope>NUCLEOTIDE SEQUENCE [LARGE SCALE GENOMIC DNA]</scope>
    <source>
        <strain evidence="11">Pseudo-F2</strain>
    </source>
</reference>
<feature type="domain" description="Helicase ATP-binding" evidence="9">
    <location>
        <begin position="76"/>
        <end position="231"/>
    </location>
</feature>
<dbReference type="InterPro" id="IPR011709">
    <property type="entry name" value="DEAD-box_helicase_OB_fold"/>
</dbReference>
<keyword evidence="3" id="KW-0547">Nucleotide-binding</keyword>
<evidence type="ECO:0000313" key="11">
    <source>
        <dbReference type="EMBL" id="KAK4594229.1"/>
    </source>
</evidence>
<sequence>MGMERKRKVSLLDTVDKLKIAKINGGGFSSSTANGSIIGGGPGINSWTGRPYLQRYYEILVKRRGLPVWHQKEEFLQVFKSNQTVILVGETGSGKTTQIPYARRLWLHAPSLVGLAAMSVSRLCRRDGCNYREEVGYSIRFEDRSSARTVLKYLTDGMLLREAMTDPLLECYKVIILDEAHERTLATDVLFGLLKQVLTNRPDLKLVVMSATLEAEKFQCYFDAPLMKVPRRLHPVEIFYTEKPESDYLDAAIRTVVQIHRIETPGDVLVFLTGEEEIEDACRKITKKVANMGDKVGPVKVVPLYSSLSPAMQQKIFEPTPPPLKEDGPVGRKTVVSTNIAETSLTIDGIVYVVDPRFAKQKLLVSPISKASAHQRSGRAGRTQPGKCFRLYTEKSFQNDLQPQTYPEMLRSNLANTVLTLKKMGINDLVHFDFMDAPAPDTLMRALEALNYLGAIDDDGNLTKLGEIMSEFPLDPQMSKMLVVSPEFNCSNEILSISAMFSVPNCFVRPREAQKVANEAKARFGHINGDHLTLLNAADNVRQQLVRIMARSNLRLCSTNFNNRYYYINIRKAMVAGYFMQVAHLERAGHYLTVKDNQVVHLHPSNCLDHKPEWVIYNEDVQTNSNYIRTVTDIRGEWIIDIAPHYYDLTNFPLCEAKRVLEKLYKNREKESRNRK</sequence>
<dbReference type="GO" id="GO:0006397">
    <property type="term" value="P:mRNA processing"/>
    <property type="evidence" value="ECO:0007669"/>
    <property type="project" value="UniProtKB-KW"/>
</dbReference>
<dbReference type="PROSITE" id="PS51194">
    <property type="entry name" value="HELICASE_CTER"/>
    <property type="match status" value="1"/>
</dbReference>
<dbReference type="SMART" id="SM00847">
    <property type="entry name" value="HA2"/>
    <property type="match status" value="1"/>
</dbReference>
<keyword evidence="12" id="KW-1185">Reference proteome</keyword>
<dbReference type="EC" id="3.6.4.13" evidence="1"/>
<evidence type="ECO:0000256" key="2">
    <source>
        <dbReference type="ARBA" id="ARBA00022664"/>
    </source>
</evidence>
<evidence type="ECO:0000256" key="3">
    <source>
        <dbReference type="ARBA" id="ARBA00022741"/>
    </source>
</evidence>
<dbReference type="GO" id="GO:0008380">
    <property type="term" value="P:RNA splicing"/>
    <property type="evidence" value="ECO:0007669"/>
    <property type="project" value="UniProtKB-KW"/>
</dbReference>
<dbReference type="PANTHER" id="PTHR18934:SF109">
    <property type="entry name" value="ATP-DEPENDENT RNA HELICASE DHX15 HOMOLOG"/>
    <property type="match status" value="1"/>
</dbReference>
<evidence type="ECO:0000256" key="7">
    <source>
        <dbReference type="ARBA" id="ARBA00023187"/>
    </source>
</evidence>